<dbReference type="InterPro" id="IPR011761">
    <property type="entry name" value="ATP-grasp"/>
</dbReference>
<evidence type="ECO:0000256" key="10">
    <source>
        <dbReference type="ARBA" id="ARBA00049382"/>
    </source>
</evidence>
<organism evidence="18 19">
    <name type="scientific">Thermoproteota archaeon</name>
    <dbReference type="NCBI Taxonomy" id="2056631"/>
    <lineage>
        <taxon>Archaea</taxon>
        <taxon>Thermoproteota</taxon>
    </lineage>
</organism>
<dbReference type="PANTHER" id="PTHR18866:SF33">
    <property type="entry name" value="METHYLCROTONOYL-COA CARBOXYLASE SUBUNIT ALPHA, MITOCHONDRIAL-RELATED"/>
    <property type="match status" value="1"/>
</dbReference>
<feature type="domain" description="Biotin carboxylation" evidence="17">
    <location>
        <begin position="3"/>
        <end position="449"/>
    </location>
</feature>
<dbReference type="SMART" id="SM00878">
    <property type="entry name" value="Biotin_carb_C"/>
    <property type="match status" value="1"/>
</dbReference>
<keyword evidence="5" id="KW-0436">Ligase</keyword>
<evidence type="ECO:0000256" key="3">
    <source>
        <dbReference type="ARBA" id="ARBA00004742"/>
    </source>
</evidence>
<evidence type="ECO:0000256" key="9">
    <source>
        <dbReference type="ARBA" id="ARBA00023267"/>
    </source>
</evidence>
<proteinExistence type="predicted"/>
<dbReference type="Gene3D" id="3.30.470.20">
    <property type="entry name" value="ATP-grasp fold, B domain"/>
    <property type="match status" value="1"/>
</dbReference>
<dbReference type="InterPro" id="IPR011054">
    <property type="entry name" value="Rudment_hybrid_motif"/>
</dbReference>
<dbReference type="NCBIfam" id="NF006406">
    <property type="entry name" value="PRK08654.1"/>
    <property type="match status" value="1"/>
</dbReference>
<dbReference type="InterPro" id="IPR004549">
    <property type="entry name" value="Acetyl_CoA_COase_biotin_COase"/>
</dbReference>
<evidence type="ECO:0000256" key="15">
    <source>
        <dbReference type="SAM" id="MobiDB-lite"/>
    </source>
</evidence>
<comment type="caution">
    <text evidence="18">The sequence shown here is derived from an EMBL/GenBank/DDBJ whole genome shotgun (WGS) entry which is preliminary data.</text>
</comment>
<feature type="region of interest" description="Disordered" evidence="15">
    <location>
        <begin position="505"/>
        <end position="532"/>
    </location>
</feature>
<dbReference type="EC" id="6.4.1.1" evidence="4"/>
<evidence type="ECO:0000256" key="7">
    <source>
        <dbReference type="ARBA" id="ARBA00022840"/>
    </source>
</evidence>
<evidence type="ECO:0000256" key="13">
    <source>
        <dbReference type="ARBA" id="ARBA00079226"/>
    </source>
</evidence>
<keyword evidence="7 14" id="KW-0067">ATP-binding</keyword>
<dbReference type="InterPro" id="IPR050856">
    <property type="entry name" value="Biotin_carboxylase_complex"/>
</dbReference>
<evidence type="ECO:0000256" key="1">
    <source>
        <dbReference type="ARBA" id="ARBA00001941"/>
    </source>
</evidence>
<dbReference type="SUPFAM" id="SSF52440">
    <property type="entry name" value="PreATP-grasp domain"/>
    <property type="match status" value="1"/>
</dbReference>
<dbReference type="InterPro" id="IPR005481">
    <property type="entry name" value="BC-like_N"/>
</dbReference>
<dbReference type="FunFam" id="3.40.50.20:FF:000010">
    <property type="entry name" value="Propionyl-CoA carboxylase subunit alpha"/>
    <property type="match status" value="1"/>
</dbReference>
<evidence type="ECO:0000313" key="19">
    <source>
        <dbReference type="Proteomes" id="UP000272051"/>
    </source>
</evidence>
<dbReference type="GO" id="GO:0004736">
    <property type="term" value="F:pyruvate carboxylase activity"/>
    <property type="evidence" value="ECO:0007669"/>
    <property type="project" value="UniProtKB-EC"/>
</dbReference>
<evidence type="ECO:0000256" key="5">
    <source>
        <dbReference type="ARBA" id="ARBA00022598"/>
    </source>
</evidence>
<protein>
    <recommendedName>
        <fullName evidence="12">Pyruvate carboxylase subunit A</fullName>
        <ecNumber evidence="4">6.4.1.1</ecNumber>
    </recommendedName>
    <alternativeName>
        <fullName evidence="13">Pyruvic carboxylase A</fullName>
    </alternativeName>
</protein>
<dbReference type="InterPro" id="IPR011764">
    <property type="entry name" value="Biotin_carboxylation_dom"/>
</dbReference>
<reference evidence="18 19" key="1">
    <citation type="submission" date="2018-06" db="EMBL/GenBank/DDBJ databases">
        <title>Extensive metabolic versatility and redundancy in microbially diverse, dynamic hydrothermal sediments.</title>
        <authorList>
            <person name="Dombrowski N."/>
            <person name="Teske A."/>
            <person name="Baker B.J."/>
        </authorList>
    </citation>
    <scope>NUCLEOTIDE SEQUENCE [LARGE SCALE GENOMIC DNA]</scope>
    <source>
        <strain evidence="18">B34_G17</strain>
    </source>
</reference>
<keyword evidence="9" id="KW-0092">Biotin</keyword>
<feature type="compositionally biased region" description="Low complexity" evidence="15">
    <location>
        <begin position="505"/>
        <end position="520"/>
    </location>
</feature>
<dbReference type="Pfam" id="PF02786">
    <property type="entry name" value="CPSase_L_D2"/>
    <property type="match status" value="1"/>
</dbReference>
<dbReference type="Pfam" id="PF00289">
    <property type="entry name" value="Biotin_carb_N"/>
    <property type="match status" value="1"/>
</dbReference>
<evidence type="ECO:0000259" key="17">
    <source>
        <dbReference type="PROSITE" id="PS50979"/>
    </source>
</evidence>
<evidence type="ECO:0000256" key="14">
    <source>
        <dbReference type="PROSITE-ProRule" id="PRU00409"/>
    </source>
</evidence>
<dbReference type="NCBIfam" id="NF006367">
    <property type="entry name" value="PRK08591.1"/>
    <property type="match status" value="1"/>
</dbReference>
<dbReference type="Proteomes" id="UP000272051">
    <property type="component" value="Unassembled WGS sequence"/>
</dbReference>
<dbReference type="PROSITE" id="PS50975">
    <property type="entry name" value="ATP_GRASP"/>
    <property type="match status" value="1"/>
</dbReference>
<keyword evidence="6 14" id="KW-0547">Nucleotide-binding</keyword>
<comment type="subunit">
    <text evidence="11">Heterooctamer of four A and four B subunits.</text>
</comment>
<dbReference type="SUPFAM" id="SSF51246">
    <property type="entry name" value="Rudiment single hybrid motif"/>
    <property type="match status" value="1"/>
</dbReference>
<accession>A0A497EQM4</accession>
<dbReference type="NCBIfam" id="TIGR00514">
    <property type="entry name" value="accC"/>
    <property type="match status" value="1"/>
</dbReference>
<dbReference type="GO" id="GO:0005524">
    <property type="term" value="F:ATP binding"/>
    <property type="evidence" value="ECO:0007669"/>
    <property type="project" value="UniProtKB-UniRule"/>
</dbReference>
<keyword evidence="8" id="KW-0460">Magnesium</keyword>
<dbReference type="InterPro" id="IPR005479">
    <property type="entry name" value="CPAse_ATP-bd"/>
</dbReference>
<dbReference type="SUPFAM" id="SSF56059">
    <property type="entry name" value="Glutathione synthetase ATP-binding domain-like"/>
    <property type="match status" value="1"/>
</dbReference>
<evidence type="ECO:0000256" key="2">
    <source>
        <dbReference type="ARBA" id="ARBA00002380"/>
    </source>
</evidence>
<comment type="cofactor">
    <cofactor evidence="1">
        <name>Co(2+)</name>
        <dbReference type="ChEBI" id="CHEBI:48828"/>
    </cofactor>
</comment>
<evidence type="ECO:0000313" key="18">
    <source>
        <dbReference type="EMBL" id="RLE49675.1"/>
    </source>
</evidence>
<evidence type="ECO:0000256" key="11">
    <source>
        <dbReference type="ARBA" id="ARBA00064342"/>
    </source>
</evidence>
<evidence type="ECO:0000256" key="6">
    <source>
        <dbReference type="ARBA" id="ARBA00022741"/>
    </source>
</evidence>
<dbReference type="PROSITE" id="PS00866">
    <property type="entry name" value="CPSASE_1"/>
    <property type="match status" value="1"/>
</dbReference>
<dbReference type="AlphaFoldDB" id="A0A497EQM4"/>
<feature type="domain" description="ATP-grasp" evidence="16">
    <location>
        <begin position="122"/>
        <end position="320"/>
    </location>
</feature>
<dbReference type="PROSITE" id="PS50979">
    <property type="entry name" value="BC"/>
    <property type="match status" value="1"/>
</dbReference>
<evidence type="ECO:0000256" key="8">
    <source>
        <dbReference type="ARBA" id="ARBA00022842"/>
    </source>
</evidence>
<dbReference type="GO" id="GO:0046872">
    <property type="term" value="F:metal ion binding"/>
    <property type="evidence" value="ECO:0007669"/>
    <property type="project" value="InterPro"/>
</dbReference>
<dbReference type="PANTHER" id="PTHR18866">
    <property type="entry name" value="CARBOXYLASE:PYRUVATE/ACETYL-COA/PROPIONYL-COA CARBOXYLASE"/>
    <property type="match status" value="1"/>
</dbReference>
<name>A0A497EQM4_9CREN</name>
<comment type="catalytic activity">
    <reaction evidence="10">
        <text>hydrogencarbonate + pyruvate + ATP = oxaloacetate + ADP + phosphate + H(+)</text>
        <dbReference type="Rhea" id="RHEA:20844"/>
        <dbReference type="ChEBI" id="CHEBI:15361"/>
        <dbReference type="ChEBI" id="CHEBI:15378"/>
        <dbReference type="ChEBI" id="CHEBI:16452"/>
        <dbReference type="ChEBI" id="CHEBI:17544"/>
        <dbReference type="ChEBI" id="CHEBI:30616"/>
        <dbReference type="ChEBI" id="CHEBI:43474"/>
        <dbReference type="ChEBI" id="CHEBI:456216"/>
        <dbReference type="EC" id="6.4.1.1"/>
    </reaction>
</comment>
<dbReference type="EMBL" id="QMQX01000199">
    <property type="protein sequence ID" value="RLE49675.1"/>
    <property type="molecule type" value="Genomic_DNA"/>
</dbReference>
<comment type="pathway">
    <text evidence="3">Carbohydrate biosynthesis; gluconeogenesis.</text>
</comment>
<dbReference type="FunFam" id="3.30.470.20:FF:000028">
    <property type="entry name" value="Methylcrotonoyl-CoA carboxylase subunit alpha, mitochondrial"/>
    <property type="match status" value="1"/>
</dbReference>
<gene>
    <name evidence="18" type="primary">accC</name>
    <name evidence="18" type="ORF">DRJ33_08040</name>
</gene>
<sequence length="532" mass="58664">MGAISKVLVANRGEIAVRVIRACKELGIKTVAVYSDADKNAKFVYYADEAYYLGPSPAKESYLNMEKIIQIAKQCGTEAIHPGYGFLAQNAKFVRLCDENGIIFIGPPAKAQELLGDKIGARKTMSQAGIPIVPGSLDVVQDEKEAMRIAEDIGYPVMVKPAGGGGGIGMQICWSPRELSEAVKKAQALAASAFARPEVYVERYLVKPRHIEIQILADTKGKVIHLGERECSIQRRHQKLIEEAPSPVVDDELRRKMGETAVKVAKIAGYVSAGTVEFLFSEKDRSFYFLEVNSRVQVEHPVTELITGIDIVKEQLHIASGEPLRYKQEDITWNGHAIECRINAEDPVNDFLPSSGLVTNYIEPGGPGIRVDSGIYAGYTVPVFYDPLVAKLLAWGRDRSESISRMRRALDEFVIEGIKTNIPFHKVVLNDEEFVKGNISTEFIVDRNIAERVVELVKKEEVSRKEKLSILTPAQLSPVEAKVFAVDKKTIAIAAAIAAYMSSRSSKNNRSQNASNNNVNPWVMSARVKSSS</sequence>
<evidence type="ECO:0000256" key="12">
    <source>
        <dbReference type="ARBA" id="ARBA00073540"/>
    </source>
</evidence>
<dbReference type="InterPro" id="IPR005482">
    <property type="entry name" value="Biotin_COase_C"/>
</dbReference>
<dbReference type="Pfam" id="PF02785">
    <property type="entry name" value="Biotin_carb_C"/>
    <property type="match status" value="1"/>
</dbReference>
<evidence type="ECO:0000256" key="4">
    <source>
        <dbReference type="ARBA" id="ARBA00013057"/>
    </source>
</evidence>
<comment type="function">
    <text evidence="2">Pyruvate carboxylase catalyzes a 2-step reaction, involving the ATP-dependent carboxylation of the covalently attached biotin in the first step and the transfer of the carboxyl group to pyruvate in the second.</text>
</comment>
<dbReference type="InterPro" id="IPR016185">
    <property type="entry name" value="PreATP-grasp_dom_sf"/>
</dbReference>
<evidence type="ECO:0000259" key="16">
    <source>
        <dbReference type="PROSITE" id="PS50975"/>
    </source>
</evidence>